<dbReference type="RefSeq" id="WP_050113429.1">
    <property type="nucleotide sequence ID" value="NZ_CABHXX010000101.1"/>
</dbReference>
<protein>
    <submittedName>
        <fullName evidence="1">Uncharacterized protein</fullName>
    </submittedName>
</protein>
<evidence type="ECO:0000313" key="1">
    <source>
        <dbReference type="EMBL" id="CNH44197.1"/>
    </source>
</evidence>
<dbReference type="GO" id="GO:0016787">
    <property type="term" value="F:hydrolase activity"/>
    <property type="evidence" value="ECO:0007669"/>
    <property type="project" value="InterPro"/>
</dbReference>
<dbReference type="Pfam" id="PF01804">
    <property type="entry name" value="Penicil_amidase"/>
    <property type="match status" value="1"/>
</dbReference>
<dbReference type="InterPro" id="IPR029055">
    <property type="entry name" value="Ntn_hydrolases_N"/>
</dbReference>
<keyword evidence="2" id="KW-1185">Reference proteome</keyword>
<proteinExistence type="predicted"/>
<name>A0A0T9P4X2_9GAMM</name>
<dbReference type="GO" id="GO:0017000">
    <property type="term" value="P:antibiotic biosynthetic process"/>
    <property type="evidence" value="ECO:0007669"/>
    <property type="project" value="InterPro"/>
</dbReference>
<dbReference type="SUPFAM" id="SSF56235">
    <property type="entry name" value="N-terminal nucleophile aminohydrolases (Ntn hydrolases)"/>
    <property type="match status" value="1"/>
</dbReference>
<dbReference type="EMBL" id="CQAW01000005">
    <property type="protein sequence ID" value="CNH44197.1"/>
    <property type="molecule type" value="Genomic_DNA"/>
</dbReference>
<dbReference type="InterPro" id="IPR002692">
    <property type="entry name" value="S45"/>
</dbReference>
<evidence type="ECO:0000313" key="2">
    <source>
        <dbReference type="Proteomes" id="UP000041882"/>
    </source>
</evidence>
<dbReference type="AlphaFoldDB" id="A0A0T9P4X2"/>
<sequence>MNTDHGIGPTYIDLHFLTINQDFTASQAIDVATNSGMPALNMFVADKNGDIGWALVGTLPDLNIKGGVNTFPIDEKNQWQDVALPAAQPSAFLILHPALGGIPITAKTSVQAMTILVTAVPI</sequence>
<accession>A0A0T9P4X2</accession>
<organism evidence="1 2">
    <name type="scientific">Yersinia thracica</name>
    <dbReference type="NCBI Taxonomy" id="2890319"/>
    <lineage>
        <taxon>Bacteria</taxon>
        <taxon>Pseudomonadati</taxon>
        <taxon>Pseudomonadota</taxon>
        <taxon>Gammaproteobacteria</taxon>
        <taxon>Enterobacterales</taxon>
        <taxon>Yersiniaceae</taxon>
        <taxon>Yersinia</taxon>
    </lineage>
</organism>
<dbReference type="Gene3D" id="3.60.20.10">
    <property type="entry name" value="Glutamine Phosphoribosylpyrophosphate, subunit 1, domain 1"/>
    <property type="match status" value="1"/>
</dbReference>
<reference evidence="2" key="1">
    <citation type="submission" date="2015-03" db="EMBL/GenBank/DDBJ databases">
        <authorList>
            <consortium name="Pathogen Informatics"/>
            <person name="Murphy D."/>
        </authorList>
    </citation>
    <scope>NUCLEOTIDE SEQUENCE [LARGE SCALE GENOMIC DNA]</scope>
    <source>
        <strain evidence="2">IP6945</strain>
    </source>
</reference>
<gene>
    <name evidence="1" type="ORF">ERS008472_01445</name>
</gene>
<dbReference type="Proteomes" id="UP000041882">
    <property type="component" value="Unassembled WGS sequence"/>
</dbReference>